<feature type="non-terminal residue" evidence="1">
    <location>
        <position position="38"/>
    </location>
</feature>
<proteinExistence type="predicted"/>
<sequence>MRYDLVLFQYSLHKMSNIGEFDTPYQKEFNSYFVGSTK</sequence>
<dbReference type="EMBL" id="BARU01045482">
    <property type="protein sequence ID" value="GAH93743.1"/>
    <property type="molecule type" value="Genomic_DNA"/>
</dbReference>
<gene>
    <name evidence="1" type="ORF">S03H2_68995</name>
</gene>
<accession>X1LHW0</accession>
<protein>
    <submittedName>
        <fullName evidence="1">Uncharacterized protein</fullName>
    </submittedName>
</protein>
<organism evidence="1">
    <name type="scientific">marine sediment metagenome</name>
    <dbReference type="NCBI Taxonomy" id="412755"/>
    <lineage>
        <taxon>unclassified sequences</taxon>
        <taxon>metagenomes</taxon>
        <taxon>ecological metagenomes</taxon>
    </lineage>
</organism>
<reference evidence="1" key="1">
    <citation type="journal article" date="2014" name="Front. Microbiol.">
        <title>High frequency of phylogenetically diverse reductive dehalogenase-homologous genes in deep subseafloor sedimentary metagenomes.</title>
        <authorList>
            <person name="Kawai M."/>
            <person name="Futagami T."/>
            <person name="Toyoda A."/>
            <person name="Takaki Y."/>
            <person name="Nishi S."/>
            <person name="Hori S."/>
            <person name="Arai W."/>
            <person name="Tsubouchi T."/>
            <person name="Morono Y."/>
            <person name="Uchiyama I."/>
            <person name="Ito T."/>
            <person name="Fujiyama A."/>
            <person name="Inagaki F."/>
            <person name="Takami H."/>
        </authorList>
    </citation>
    <scope>NUCLEOTIDE SEQUENCE</scope>
    <source>
        <strain evidence="1">Expedition CK06-06</strain>
    </source>
</reference>
<evidence type="ECO:0000313" key="1">
    <source>
        <dbReference type="EMBL" id="GAH93743.1"/>
    </source>
</evidence>
<comment type="caution">
    <text evidence="1">The sequence shown here is derived from an EMBL/GenBank/DDBJ whole genome shotgun (WGS) entry which is preliminary data.</text>
</comment>
<dbReference type="AlphaFoldDB" id="X1LHW0"/>
<name>X1LHW0_9ZZZZ</name>